<protein>
    <submittedName>
        <fullName evidence="1">Uncharacterized protein</fullName>
    </submittedName>
</protein>
<dbReference type="EMBL" id="VSSQ01036427">
    <property type="protein sequence ID" value="MPM88909.1"/>
    <property type="molecule type" value="Genomic_DNA"/>
</dbReference>
<accession>A0A645DHY1</accession>
<sequence length="61" mass="6136">MAVEDDFPPVHGVVAADHVEEGGFSGAVGADYADDLALFHGEVDAVDGGQSAEGLGQSSYV</sequence>
<name>A0A645DHY1_9ZZZZ</name>
<reference evidence="1" key="1">
    <citation type="submission" date="2019-08" db="EMBL/GenBank/DDBJ databases">
        <authorList>
            <person name="Kucharzyk K."/>
            <person name="Murdoch R.W."/>
            <person name="Higgins S."/>
            <person name="Loffler F."/>
        </authorList>
    </citation>
    <scope>NUCLEOTIDE SEQUENCE</scope>
</reference>
<dbReference type="AlphaFoldDB" id="A0A645DHY1"/>
<evidence type="ECO:0000313" key="1">
    <source>
        <dbReference type="EMBL" id="MPM88909.1"/>
    </source>
</evidence>
<comment type="caution">
    <text evidence="1">The sequence shown here is derived from an EMBL/GenBank/DDBJ whole genome shotgun (WGS) entry which is preliminary data.</text>
</comment>
<gene>
    <name evidence="1" type="ORF">SDC9_136013</name>
</gene>
<organism evidence="1">
    <name type="scientific">bioreactor metagenome</name>
    <dbReference type="NCBI Taxonomy" id="1076179"/>
    <lineage>
        <taxon>unclassified sequences</taxon>
        <taxon>metagenomes</taxon>
        <taxon>ecological metagenomes</taxon>
    </lineage>
</organism>
<proteinExistence type="predicted"/>